<evidence type="ECO:0000256" key="1">
    <source>
        <dbReference type="ARBA" id="ARBA00001947"/>
    </source>
</evidence>
<dbReference type="PROSITE" id="PS00143">
    <property type="entry name" value="INSULINASE"/>
    <property type="match status" value="1"/>
</dbReference>
<dbReference type="Pfam" id="PF00675">
    <property type="entry name" value="Peptidase_M16"/>
    <property type="match status" value="1"/>
</dbReference>
<evidence type="ECO:0000313" key="6">
    <source>
        <dbReference type="EMBL" id="WNM60571.1"/>
    </source>
</evidence>
<dbReference type="PANTHER" id="PTHR11851:SF49">
    <property type="entry name" value="MITOCHONDRIAL-PROCESSING PEPTIDASE SUBUNIT ALPHA"/>
    <property type="match status" value="1"/>
</dbReference>
<dbReference type="PANTHER" id="PTHR11851">
    <property type="entry name" value="METALLOPROTEASE"/>
    <property type="match status" value="1"/>
</dbReference>
<keyword evidence="7" id="KW-1185">Reference proteome</keyword>
<dbReference type="GO" id="GO:0046872">
    <property type="term" value="F:metal ion binding"/>
    <property type="evidence" value="ECO:0007669"/>
    <property type="project" value="InterPro"/>
</dbReference>
<dbReference type="RefSeq" id="WP_312741500.1">
    <property type="nucleotide sequence ID" value="NZ_CP116968.1"/>
</dbReference>
<name>A0AA96JYW7_9BACT</name>
<dbReference type="InterPro" id="IPR050361">
    <property type="entry name" value="MPP/UQCRC_Complex"/>
</dbReference>
<dbReference type="InterPro" id="IPR011249">
    <property type="entry name" value="Metalloenz_LuxS/M16"/>
</dbReference>
<evidence type="ECO:0000256" key="2">
    <source>
        <dbReference type="ARBA" id="ARBA00007261"/>
    </source>
</evidence>
<feature type="domain" description="Peptidase M16 N-terminal" evidence="4">
    <location>
        <begin position="12"/>
        <end position="158"/>
    </location>
</feature>
<dbReference type="GO" id="GO:0004222">
    <property type="term" value="F:metalloendopeptidase activity"/>
    <property type="evidence" value="ECO:0007669"/>
    <property type="project" value="InterPro"/>
</dbReference>
<evidence type="ECO:0000259" key="5">
    <source>
        <dbReference type="Pfam" id="PF05193"/>
    </source>
</evidence>
<dbReference type="SUPFAM" id="SSF63411">
    <property type="entry name" value="LuxS/MPP-like metallohydrolase"/>
    <property type="match status" value="2"/>
</dbReference>
<evidence type="ECO:0000256" key="3">
    <source>
        <dbReference type="RuleBase" id="RU004447"/>
    </source>
</evidence>
<dbReference type="AlphaFoldDB" id="A0AA96JYW7"/>
<dbReference type="InterPro" id="IPR007863">
    <property type="entry name" value="Peptidase_M16_C"/>
</dbReference>
<dbReference type="EMBL" id="CP116968">
    <property type="protein sequence ID" value="WNM60571.1"/>
    <property type="molecule type" value="Genomic_DNA"/>
</dbReference>
<dbReference type="InterPro" id="IPR011765">
    <property type="entry name" value="Pept_M16_N"/>
</dbReference>
<reference evidence="6 7" key="1">
    <citation type="submission" date="2023-01" db="EMBL/GenBank/DDBJ databases">
        <title>Cultivation and genomic characterization of new, ubiquitous marine nitrite-oxidizing bacteria from the Nitrospirales.</title>
        <authorList>
            <person name="Mueller A.J."/>
            <person name="Daebeler A."/>
            <person name="Herbold C.W."/>
            <person name="Kirkegaard R.H."/>
            <person name="Daims H."/>
        </authorList>
    </citation>
    <scope>NUCLEOTIDE SEQUENCE [LARGE SCALE GENOMIC DNA]</scope>
    <source>
        <strain evidence="6 7">DK</strain>
    </source>
</reference>
<comment type="cofactor">
    <cofactor evidence="1">
        <name>Zn(2+)</name>
        <dbReference type="ChEBI" id="CHEBI:29105"/>
    </cofactor>
</comment>
<organism evidence="6 7">
    <name type="scientific">Candidatus Nitrospira neomarina</name>
    <dbReference type="NCBI Taxonomy" id="3020899"/>
    <lineage>
        <taxon>Bacteria</taxon>
        <taxon>Pseudomonadati</taxon>
        <taxon>Nitrospirota</taxon>
        <taxon>Nitrospiria</taxon>
        <taxon>Nitrospirales</taxon>
        <taxon>Nitrospiraceae</taxon>
        <taxon>Nitrospira</taxon>
    </lineage>
</organism>
<evidence type="ECO:0000313" key="7">
    <source>
        <dbReference type="Proteomes" id="UP001302494"/>
    </source>
</evidence>
<dbReference type="Pfam" id="PF05193">
    <property type="entry name" value="Peptidase_M16_C"/>
    <property type="match status" value="1"/>
</dbReference>
<dbReference type="KEGG" id="nneo:PQG83_12455"/>
<sequence length="422" mass="47565">MYKKVILDNGVRVVLERMSSLKSVALGVWATVGSRDEGKGEGGLSHFIEHMMFKGTPKRTASQISNEIDALGGEMNAFTTHEATAFYVKVLDQQMRLAFDLIADLFHHSRFSAKDIAKEKQIVLEEIRTAQDDPEDYIHELHAKDIFGSHPLGRPILGEPGVMKRLSRQALMQYRQQHYLPEHTIVTVAGNFSFPEIIDTVNTYFGKWNHGGYGKLSSSVQKTPWPDQPQERQSLHVKPLEQVHVCVGFKGLPVGHPDRYAAHVLSTILGGGVSSRLFQEIREKRGLAYTIYSHLSGFFDGGTLTVYAATRPNEMAAVIDRICQETRKLCRREVASNELERTKTQLKGSLMLGLEGTYGRMNKLAKDEMYQGRHVTLQEMVKAIDRISPEQIRHLSQKLFDLQQFVVTALGPIPKRGIPRWG</sequence>
<dbReference type="GO" id="GO:0006508">
    <property type="term" value="P:proteolysis"/>
    <property type="evidence" value="ECO:0007669"/>
    <property type="project" value="InterPro"/>
</dbReference>
<dbReference type="Gene3D" id="3.30.830.10">
    <property type="entry name" value="Metalloenzyme, LuxS/M16 peptidase-like"/>
    <property type="match status" value="2"/>
</dbReference>
<dbReference type="Proteomes" id="UP001302494">
    <property type="component" value="Chromosome"/>
</dbReference>
<feature type="domain" description="Peptidase M16 C-terminal" evidence="5">
    <location>
        <begin position="166"/>
        <end position="346"/>
    </location>
</feature>
<dbReference type="InterPro" id="IPR001431">
    <property type="entry name" value="Pept_M16_Zn_BS"/>
</dbReference>
<gene>
    <name evidence="6" type="ORF">PQG83_12455</name>
</gene>
<evidence type="ECO:0000259" key="4">
    <source>
        <dbReference type="Pfam" id="PF00675"/>
    </source>
</evidence>
<protein>
    <submittedName>
        <fullName evidence="6">Pitrilysin family protein</fullName>
    </submittedName>
</protein>
<accession>A0AA96JYW7</accession>
<proteinExistence type="inferred from homology"/>
<comment type="similarity">
    <text evidence="2 3">Belongs to the peptidase M16 family.</text>
</comment>